<evidence type="ECO:0000256" key="7">
    <source>
        <dbReference type="ARBA" id="ARBA00023315"/>
    </source>
</evidence>
<feature type="transmembrane region" description="Helical" evidence="8">
    <location>
        <begin position="83"/>
        <end position="104"/>
    </location>
</feature>
<evidence type="ECO:0000313" key="12">
    <source>
        <dbReference type="Proteomes" id="UP000280726"/>
    </source>
</evidence>
<reference evidence="11 12" key="1">
    <citation type="submission" date="2018-11" db="EMBL/GenBank/DDBJ databases">
        <title>Sequencing the genomes of 1000 actinobacteria strains.</title>
        <authorList>
            <person name="Klenk H.-P."/>
        </authorList>
    </citation>
    <scope>NUCLEOTIDE SEQUENCE [LARGE SCALE GENOMIC DNA]</scope>
    <source>
        <strain evidence="11 12">DSM 14418</strain>
    </source>
</reference>
<feature type="compositionally biased region" description="Low complexity" evidence="9">
    <location>
        <begin position="534"/>
        <end position="581"/>
    </location>
</feature>
<feature type="compositionally biased region" description="Basic residues" evidence="9">
    <location>
        <begin position="515"/>
        <end position="533"/>
    </location>
</feature>
<name>A0A3N4Z944_9MICO</name>
<feature type="domain" description="CN hydrolase" evidence="10">
    <location>
        <begin position="220"/>
        <end position="486"/>
    </location>
</feature>
<dbReference type="GO" id="GO:0042158">
    <property type="term" value="P:lipoprotein biosynthetic process"/>
    <property type="evidence" value="ECO:0007669"/>
    <property type="project" value="UniProtKB-UniRule"/>
</dbReference>
<dbReference type="Gene3D" id="3.60.110.10">
    <property type="entry name" value="Carbon-nitrogen hydrolase"/>
    <property type="match status" value="1"/>
</dbReference>
<dbReference type="SUPFAM" id="SSF56317">
    <property type="entry name" value="Carbon-nitrogen hydrolase"/>
    <property type="match status" value="1"/>
</dbReference>
<feature type="transmembrane region" description="Helical" evidence="8">
    <location>
        <begin position="157"/>
        <end position="182"/>
    </location>
</feature>
<comment type="function">
    <text evidence="8">Catalyzes the phospholipid dependent N-acylation of the N-terminal cysteine of apolipoprotein, the last step in lipoprotein maturation.</text>
</comment>
<dbReference type="Pfam" id="PF20154">
    <property type="entry name" value="LNT_N"/>
    <property type="match status" value="1"/>
</dbReference>
<feature type="transmembrane region" description="Helical" evidence="8">
    <location>
        <begin position="189"/>
        <end position="209"/>
    </location>
</feature>
<dbReference type="CDD" id="cd07571">
    <property type="entry name" value="ALP_N-acyl_transferase"/>
    <property type="match status" value="1"/>
</dbReference>
<keyword evidence="5 8" id="KW-1133">Transmembrane helix</keyword>
<dbReference type="GO" id="GO:0005886">
    <property type="term" value="C:plasma membrane"/>
    <property type="evidence" value="ECO:0007669"/>
    <property type="project" value="UniProtKB-SubCell"/>
</dbReference>
<dbReference type="PANTHER" id="PTHR38686">
    <property type="entry name" value="APOLIPOPROTEIN N-ACYLTRANSFERASE"/>
    <property type="match status" value="1"/>
</dbReference>
<comment type="subcellular location">
    <subcellularLocation>
        <location evidence="1 8">Cell membrane</location>
        <topology evidence="1 8">Multi-pass membrane protein</topology>
    </subcellularLocation>
</comment>
<comment type="caution">
    <text evidence="11">The sequence shown here is derived from an EMBL/GenBank/DDBJ whole genome shotgun (WGS) entry which is preliminary data.</text>
</comment>
<comment type="pathway">
    <text evidence="8">Protein modification; lipoprotein biosynthesis (N-acyl transfer).</text>
</comment>
<dbReference type="EC" id="2.3.1.269" evidence="8"/>
<protein>
    <recommendedName>
        <fullName evidence="8">Apolipoprotein N-acyltransferase</fullName>
        <shortName evidence="8">ALP N-acyltransferase</shortName>
        <ecNumber evidence="8">2.3.1.269</ecNumber>
    </recommendedName>
</protein>
<dbReference type="RefSeq" id="WP_246006148.1">
    <property type="nucleotide sequence ID" value="NZ_RKRA01000001.1"/>
</dbReference>
<keyword evidence="7 8" id="KW-0012">Acyltransferase</keyword>
<accession>A0A3N4Z944</accession>
<keyword evidence="6 8" id="KW-0472">Membrane</keyword>
<gene>
    <name evidence="8" type="primary">lnt</name>
    <name evidence="11" type="ORF">EDD32_2953</name>
</gene>
<dbReference type="GO" id="GO:0016410">
    <property type="term" value="F:N-acyltransferase activity"/>
    <property type="evidence" value="ECO:0007669"/>
    <property type="project" value="UniProtKB-UniRule"/>
</dbReference>
<dbReference type="HAMAP" id="MF_01148">
    <property type="entry name" value="Lnt"/>
    <property type="match status" value="1"/>
</dbReference>
<organism evidence="11 12">
    <name type="scientific">Georgenia muralis</name>
    <dbReference type="NCBI Taxonomy" id="154117"/>
    <lineage>
        <taxon>Bacteria</taxon>
        <taxon>Bacillati</taxon>
        <taxon>Actinomycetota</taxon>
        <taxon>Actinomycetes</taxon>
        <taxon>Micrococcales</taxon>
        <taxon>Bogoriellaceae</taxon>
        <taxon>Georgenia</taxon>
    </lineage>
</organism>
<feature type="transmembrane region" description="Helical" evidence="8">
    <location>
        <begin position="53"/>
        <end position="71"/>
    </location>
</feature>
<evidence type="ECO:0000256" key="1">
    <source>
        <dbReference type="ARBA" id="ARBA00004651"/>
    </source>
</evidence>
<evidence type="ECO:0000256" key="5">
    <source>
        <dbReference type="ARBA" id="ARBA00022989"/>
    </source>
</evidence>
<evidence type="ECO:0000256" key="9">
    <source>
        <dbReference type="SAM" id="MobiDB-lite"/>
    </source>
</evidence>
<feature type="transmembrane region" description="Helical" evidence="8">
    <location>
        <begin position="31"/>
        <end position="46"/>
    </location>
</feature>
<keyword evidence="11" id="KW-0449">Lipoprotein</keyword>
<dbReference type="InterPro" id="IPR004563">
    <property type="entry name" value="Apolipo_AcylTrfase"/>
</dbReference>
<evidence type="ECO:0000313" key="11">
    <source>
        <dbReference type="EMBL" id="RPF28426.1"/>
    </source>
</evidence>
<evidence type="ECO:0000256" key="2">
    <source>
        <dbReference type="ARBA" id="ARBA00022475"/>
    </source>
</evidence>
<evidence type="ECO:0000256" key="8">
    <source>
        <dbReference type="HAMAP-Rule" id="MF_01148"/>
    </source>
</evidence>
<keyword evidence="12" id="KW-1185">Reference proteome</keyword>
<dbReference type="Pfam" id="PF00795">
    <property type="entry name" value="CN_hydrolase"/>
    <property type="match status" value="1"/>
</dbReference>
<feature type="transmembrane region" description="Helical" evidence="8">
    <location>
        <begin position="116"/>
        <end position="137"/>
    </location>
</feature>
<keyword evidence="4 8" id="KW-0812">Transmembrane</keyword>
<sequence length="581" mass="61164">MAHDFPRRRWTLLLAAAGGLSLDTAFPDRSWWPMAYVGIALLLLALRRDSAPWGFVVGTVAGLGFFLPHLWWANEAVGEPIGWVALSVAEAGAVGLFGASWVLVRRIPWVARHGWARVLTVAVLWVAVEQLRSSWPFGGFPWGVLAFSQTDAPLVRAASLGGTTVVSLLVVVVGALLALAAVHLRTWRVGSASAAIVLAAVVVAGPWLVPLPSRAEAGTLRVGAVQGNVPTVGAEATSQAREVAANHAAGTEALPGAPGTLDVVLWPESASDIDPRTDADIASTVDAAARAVDAPILLGTQRYVDDPDQEGLRIRYNEMVLWEPGGPTDVTYTKQHPVPFGEYMPYRDFFRKFTTAVDLITVDMAAGTGTGLVPVPVDRLGRAVPVGVGICFEVAYDDLIRDAVTAGAEVLVIPTNNASFGYTQESTQQLAMSRFRAVEHGRAVVQVSTVGVSGIISPNGVVMDSTELFTAAQMTEALPLRTTTTLAARLGGWPAATVEVVAALALLAGLVATARHHREARRRRRTGGSRRGRPAAGRGAPTNVRGRGAGAPTGRAGVARGAARPPERAAAGRRPGTRSSR</sequence>
<dbReference type="InterPro" id="IPR036526">
    <property type="entry name" value="C-N_Hydrolase_sf"/>
</dbReference>
<feature type="transmembrane region" description="Helical" evidence="8">
    <location>
        <begin position="493"/>
        <end position="514"/>
    </location>
</feature>
<evidence type="ECO:0000256" key="6">
    <source>
        <dbReference type="ARBA" id="ARBA00023136"/>
    </source>
</evidence>
<keyword evidence="2 8" id="KW-1003">Cell membrane</keyword>
<dbReference type="PROSITE" id="PS50263">
    <property type="entry name" value="CN_HYDROLASE"/>
    <property type="match status" value="1"/>
</dbReference>
<dbReference type="InterPro" id="IPR003010">
    <property type="entry name" value="C-N_Hydrolase"/>
</dbReference>
<dbReference type="NCBIfam" id="TIGR00546">
    <property type="entry name" value="lnt"/>
    <property type="match status" value="1"/>
</dbReference>
<evidence type="ECO:0000256" key="4">
    <source>
        <dbReference type="ARBA" id="ARBA00022692"/>
    </source>
</evidence>
<evidence type="ECO:0000259" key="10">
    <source>
        <dbReference type="PROSITE" id="PS50263"/>
    </source>
</evidence>
<dbReference type="Proteomes" id="UP000280726">
    <property type="component" value="Unassembled WGS sequence"/>
</dbReference>
<comment type="catalytic activity">
    <reaction evidence="8">
        <text>N-terminal S-1,2-diacyl-sn-glyceryl-L-cysteinyl-[lipoprotein] + a glycerophospholipid = N-acyl-S-1,2-diacyl-sn-glyceryl-L-cysteinyl-[lipoprotein] + a 2-acyl-sn-glycero-3-phospholipid + H(+)</text>
        <dbReference type="Rhea" id="RHEA:48228"/>
        <dbReference type="Rhea" id="RHEA-COMP:14681"/>
        <dbReference type="Rhea" id="RHEA-COMP:14684"/>
        <dbReference type="ChEBI" id="CHEBI:15378"/>
        <dbReference type="ChEBI" id="CHEBI:136912"/>
        <dbReference type="ChEBI" id="CHEBI:140656"/>
        <dbReference type="ChEBI" id="CHEBI:140657"/>
        <dbReference type="ChEBI" id="CHEBI:140660"/>
        <dbReference type="EC" id="2.3.1.269"/>
    </reaction>
</comment>
<proteinExistence type="inferred from homology"/>
<dbReference type="EMBL" id="RKRA01000001">
    <property type="protein sequence ID" value="RPF28426.1"/>
    <property type="molecule type" value="Genomic_DNA"/>
</dbReference>
<dbReference type="InterPro" id="IPR045378">
    <property type="entry name" value="LNT_N"/>
</dbReference>
<keyword evidence="3 8" id="KW-0808">Transferase</keyword>
<dbReference type="PANTHER" id="PTHR38686:SF1">
    <property type="entry name" value="APOLIPOPROTEIN N-ACYLTRANSFERASE"/>
    <property type="match status" value="1"/>
</dbReference>
<comment type="similarity">
    <text evidence="8">Belongs to the CN hydrolase family. Apolipoprotein N-acyltransferase subfamily.</text>
</comment>
<dbReference type="AlphaFoldDB" id="A0A3N4Z944"/>
<feature type="region of interest" description="Disordered" evidence="9">
    <location>
        <begin position="515"/>
        <end position="581"/>
    </location>
</feature>
<dbReference type="UniPathway" id="UPA00666"/>
<evidence type="ECO:0000256" key="3">
    <source>
        <dbReference type="ARBA" id="ARBA00022679"/>
    </source>
</evidence>